<dbReference type="SUPFAM" id="SSF53474">
    <property type="entry name" value="alpha/beta-Hydrolases"/>
    <property type="match status" value="1"/>
</dbReference>
<evidence type="ECO:0000256" key="5">
    <source>
        <dbReference type="SAM" id="MobiDB-lite"/>
    </source>
</evidence>
<dbReference type="InterPro" id="IPR001375">
    <property type="entry name" value="Peptidase_S9_cat"/>
</dbReference>
<dbReference type="InterPro" id="IPR023302">
    <property type="entry name" value="Pept_S9A_N"/>
</dbReference>
<evidence type="ECO:0000256" key="2">
    <source>
        <dbReference type="ARBA" id="ARBA00022670"/>
    </source>
</evidence>
<dbReference type="GO" id="GO:0004252">
    <property type="term" value="F:serine-type endopeptidase activity"/>
    <property type="evidence" value="ECO:0007669"/>
    <property type="project" value="InterPro"/>
</dbReference>
<dbReference type="InterPro" id="IPR002470">
    <property type="entry name" value="Peptidase_S9A"/>
</dbReference>
<dbReference type="Pfam" id="PF00326">
    <property type="entry name" value="Peptidase_S9"/>
    <property type="match status" value="1"/>
</dbReference>
<evidence type="ECO:0000259" key="6">
    <source>
        <dbReference type="Pfam" id="PF00326"/>
    </source>
</evidence>
<gene>
    <name evidence="8" type="ORF">BHV28_13650</name>
</gene>
<keyword evidence="3" id="KW-0378">Hydrolase</keyword>
<dbReference type="AlphaFoldDB" id="A0A1U9JW18"/>
<evidence type="ECO:0000256" key="4">
    <source>
        <dbReference type="ARBA" id="ARBA00022825"/>
    </source>
</evidence>
<evidence type="ECO:0000313" key="9">
    <source>
        <dbReference type="Proteomes" id="UP000188912"/>
    </source>
</evidence>
<feature type="domain" description="Peptidase S9 prolyl oligopeptidase catalytic" evidence="6">
    <location>
        <begin position="479"/>
        <end position="695"/>
    </location>
</feature>
<dbReference type="GO" id="GO:0006508">
    <property type="term" value="P:proteolysis"/>
    <property type="evidence" value="ECO:0007669"/>
    <property type="project" value="UniProtKB-KW"/>
</dbReference>
<dbReference type="PROSITE" id="PS00708">
    <property type="entry name" value="PRO_ENDOPEP_SER"/>
    <property type="match status" value="1"/>
</dbReference>
<feature type="region of interest" description="Disordered" evidence="5">
    <location>
        <begin position="1"/>
        <end position="22"/>
    </location>
</feature>
<sequence>MPRTFPDIRPPQTAKRPVRDTRHGITRTDDYAWLRADNWREVFQDPARLDPAIRSHLEAENTYYTAMMADTEPLQKQLVEEMKGRIKQDDSSVPVKDDAYAYGVSYTIGGEQPRYFRTPREGGAQTLYLDGDKEAAGKAYFSFGTVSYSPDHQKLLWCYDDKGSEFYTLKVRCFSDLQDMNDVILETGGDAVWDAASEGFFYTKLDANHRPEKIYYHRLGTDPRKDKLIYHEKDSGFYLSVDGSLLEDFIFINVQDHQTSEIWLIPANAPLTKPRCIRKRETGIEYSLESGGDRFFILTNKDGAKDFKIMTAPVNAPQAKNWRDFIPHEAGRLIVDHHVYQDHIVWLERRNALPRILIYNRKTQKTGAIDFSEEAYALGLQGAAEYKTGTIRFSYSSMTTPAELYDYHLDSGKRTLLKKQDVPSGHNSNDYITRRLMAPAPDGELVPVSLVCHKNTALDGSAPCLMHGYGAYGTSIPASFSTSILSLLNRGFIYAHAHIRGGEDKGFAWYENGKHKYKTNTFSDYIAAGRYLVQEKYTAHDRLVAYGGSAGGMLMGAVVNQAPQDYAGILALVPFVDVLTTMLDDSLPLTPPEWPEWGNPITSAEDYKLIASYSPYDNVRKQAYPPILALAGLTDPRVTYWEPAKWVAKLRDRKSDSNPVMLRTNMDAGHGGAPGRFSRLEETACLYAFTLKVTGRTE</sequence>
<keyword evidence="2" id="KW-0645">Protease</keyword>
<reference evidence="8 9" key="1">
    <citation type="journal article" date="2010" name="Science">
        <title>Genomic comparison of the ants Camponotus floridanus and Harpegnathos saltator.</title>
        <authorList>
            <person name="Bonasio R."/>
            <person name="Zhang G."/>
            <person name="Ye C."/>
            <person name="Mutti N.S."/>
            <person name="Fang X."/>
            <person name="Qin N."/>
            <person name="Donahue G."/>
            <person name="Yang P."/>
            <person name="Li Q."/>
            <person name="Li C."/>
            <person name="Zhang P."/>
            <person name="Huang Z."/>
            <person name="Berger S.L."/>
            <person name="Reinberg D."/>
            <person name="Wang J."/>
            <person name="Liebig J."/>
        </authorList>
    </citation>
    <scope>NUCLEOTIDE SEQUENCE [LARGE SCALE GENOMIC DNA]</scope>
    <source>
        <strain evidence="8 9">Hsal</strain>
    </source>
</reference>
<name>A0A1U9JW18_9HYPH</name>
<dbReference type="InterPro" id="IPR051543">
    <property type="entry name" value="Serine_Peptidase_S9A"/>
</dbReference>
<keyword evidence="4" id="KW-0720">Serine protease</keyword>
<dbReference type="InterPro" id="IPR002471">
    <property type="entry name" value="Pept_S9_AS"/>
</dbReference>
<dbReference type="Pfam" id="PF02897">
    <property type="entry name" value="Peptidase_S9_N"/>
    <property type="match status" value="1"/>
</dbReference>
<dbReference type="Gene3D" id="2.130.10.120">
    <property type="entry name" value="Prolyl oligopeptidase, N-terminal domain"/>
    <property type="match status" value="1"/>
</dbReference>
<dbReference type="SUPFAM" id="SSF50993">
    <property type="entry name" value="Peptidase/esterase 'gauge' domain"/>
    <property type="match status" value="1"/>
</dbReference>
<protein>
    <submittedName>
        <fullName evidence="8">Oligopeptidase B</fullName>
    </submittedName>
</protein>
<accession>A0A1U9JW18</accession>
<dbReference type="Proteomes" id="UP000188912">
    <property type="component" value="Chromosome"/>
</dbReference>
<evidence type="ECO:0000259" key="7">
    <source>
        <dbReference type="Pfam" id="PF02897"/>
    </source>
</evidence>
<dbReference type="EMBL" id="CP017315">
    <property type="protein sequence ID" value="AQS42048.1"/>
    <property type="molecule type" value="Genomic_DNA"/>
</dbReference>
<evidence type="ECO:0000313" key="8">
    <source>
        <dbReference type="EMBL" id="AQS42048.1"/>
    </source>
</evidence>
<dbReference type="KEGG" id="thd:BHV28_13650"/>
<reference evidence="8 9" key="2">
    <citation type="journal article" date="2016" name="Sci. Rep.">
        <title>The genome of Rhizobiales bacteria in predatory ants reveals urease gene functions but no genes for nitrogen fixation.</title>
        <authorList>
            <person name="Neuvonen M.M."/>
            <person name="Tamarit D."/>
            <person name="Naslund K."/>
            <person name="Liebig J."/>
            <person name="Feldhaar H."/>
            <person name="Moran N.A."/>
            <person name="Guy L."/>
            <person name="Andersson S.G."/>
        </authorList>
    </citation>
    <scope>NUCLEOTIDE SEQUENCE [LARGE SCALE GENOMIC DNA]</scope>
    <source>
        <strain evidence="8 9">Hsal</strain>
    </source>
</reference>
<evidence type="ECO:0000256" key="3">
    <source>
        <dbReference type="ARBA" id="ARBA00022801"/>
    </source>
</evidence>
<dbReference type="PRINTS" id="PR00862">
    <property type="entry name" value="PROLIGOPTASE"/>
</dbReference>
<proteinExistence type="inferred from homology"/>
<dbReference type="InterPro" id="IPR029058">
    <property type="entry name" value="AB_hydrolase_fold"/>
</dbReference>
<keyword evidence="9" id="KW-1185">Reference proteome</keyword>
<dbReference type="Gene3D" id="3.40.50.1820">
    <property type="entry name" value="alpha/beta hydrolase"/>
    <property type="match status" value="1"/>
</dbReference>
<dbReference type="PANTHER" id="PTHR11757">
    <property type="entry name" value="PROTEASE FAMILY S9A OLIGOPEPTIDASE"/>
    <property type="match status" value="1"/>
</dbReference>
<comment type="similarity">
    <text evidence="1">Belongs to the peptidase S9A family.</text>
</comment>
<feature type="domain" description="Peptidase S9A N-terminal" evidence="7">
    <location>
        <begin position="11"/>
        <end position="420"/>
    </location>
</feature>
<evidence type="ECO:0000256" key="1">
    <source>
        <dbReference type="ARBA" id="ARBA00005228"/>
    </source>
</evidence>
<dbReference type="PANTHER" id="PTHR11757:SF19">
    <property type="entry name" value="PROLYL ENDOPEPTIDASE-LIKE"/>
    <property type="match status" value="1"/>
</dbReference>
<organism evidence="8 9">
    <name type="scientific">Candidatus Tokpelaia hoelldobleri</name>
    <dbReference type="NCBI Taxonomy" id="1902579"/>
    <lineage>
        <taxon>Bacteria</taxon>
        <taxon>Pseudomonadati</taxon>
        <taxon>Pseudomonadota</taxon>
        <taxon>Alphaproteobacteria</taxon>
        <taxon>Hyphomicrobiales</taxon>
        <taxon>Candidatus Tokpelaia</taxon>
    </lineage>
</organism>